<dbReference type="SUPFAM" id="SSF52540">
    <property type="entry name" value="P-loop containing nucleoside triphosphate hydrolases"/>
    <property type="match status" value="1"/>
</dbReference>
<evidence type="ECO:0000256" key="5">
    <source>
        <dbReference type="ARBA" id="ARBA00023235"/>
    </source>
</evidence>
<keyword evidence="13" id="KW-1185">Reference proteome</keyword>
<keyword evidence="2 10" id="KW-0378">Hydrolase</keyword>
<feature type="binding site" evidence="10">
    <location>
        <begin position="26"/>
        <end position="33"/>
    </location>
    <ligand>
        <name>ATP</name>
        <dbReference type="ChEBI" id="CHEBI:30616"/>
    </ligand>
</feature>
<dbReference type="Pfam" id="PF13361">
    <property type="entry name" value="UvrD_C"/>
    <property type="match status" value="1"/>
</dbReference>
<gene>
    <name evidence="12" type="ORF">RsS93_58670</name>
</gene>
<dbReference type="Proteomes" id="UP000390335">
    <property type="component" value="Unassembled WGS sequence"/>
</dbReference>
<accession>A0ABQ0ZCM0</accession>
<dbReference type="RefSeq" id="WP_233790183.1">
    <property type="nucleotide sequence ID" value="NZ_BLAJ01000015.1"/>
</dbReference>
<keyword evidence="3 10" id="KW-0347">Helicase</keyword>
<evidence type="ECO:0000256" key="3">
    <source>
        <dbReference type="ARBA" id="ARBA00022806"/>
    </source>
</evidence>
<dbReference type="InterPro" id="IPR014016">
    <property type="entry name" value="UvrD-like_ATP-bd"/>
</dbReference>
<keyword evidence="5" id="KW-0413">Isomerase</keyword>
<dbReference type="PANTHER" id="PTHR11070">
    <property type="entry name" value="UVRD / RECB / PCRA DNA HELICASE FAMILY MEMBER"/>
    <property type="match status" value="1"/>
</dbReference>
<comment type="catalytic activity">
    <reaction evidence="6">
        <text>Couples ATP hydrolysis with the unwinding of duplex DNA by translocating in the 3'-5' direction.</text>
        <dbReference type="EC" id="5.6.2.4"/>
    </reaction>
</comment>
<reference evidence="12 13" key="1">
    <citation type="journal article" date="2020" name="Genome Biol. Evol.">
        <title>Rhizobium dioscoreae sp. nov., a plant growth-promoting bacterium isolated from yam (Dioscorea species).</title>
        <authorList>
            <person name="Ouyabe M."/>
            <person name="Tanaka N."/>
            <person name="Shiwa Y."/>
            <person name="Fujita N."/>
            <person name="Kikuno H."/>
            <person name="Babil P."/>
            <person name="Shiwachi H."/>
        </authorList>
    </citation>
    <scope>NUCLEOTIDE SEQUENCE [LARGE SCALE GENOMIC DNA]</scope>
    <source>
        <strain evidence="12 13">S-93</strain>
    </source>
</reference>
<dbReference type="EMBL" id="BLAJ01000015">
    <property type="protein sequence ID" value="GES53253.1"/>
    <property type="molecule type" value="Genomic_DNA"/>
</dbReference>
<evidence type="ECO:0000256" key="8">
    <source>
        <dbReference type="ARBA" id="ARBA00034923"/>
    </source>
</evidence>
<evidence type="ECO:0000256" key="1">
    <source>
        <dbReference type="ARBA" id="ARBA00022741"/>
    </source>
</evidence>
<evidence type="ECO:0000256" key="10">
    <source>
        <dbReference type="PROSITE-ProRule" id="PRU00560"/>
    </source>
</evidence>
<dbReference type="InterPro" id="IPR027417">
    <property type="entry name" value="P-loop_NTPase"/>
</dbReference>
<comment type="catalytic activity">
    <reaction evidence="9">
        <text>ATP + H2O = ADP + phosphate + H(+)</text>
        <dbReference type="Rhea" id="RHEA:13065"/>
        <dbReference type="ChEBI" id="CHEBI:15377"/>
        <dbReference type="ChEBI" id="CHEBI:15378"/>
        <dbReference type="ChEBI" id="CHEBI:30616"/>
        <dbReference type="ChEBI" id="CHEBI:43474"/>
        <dbReference type="ChEBI" id="CHEBI:456216"/>
        <dbReference type="EC" id="5.6.2.4"/>
    </reaction>
</comment>
<evidence type="ECO:0000256" key="4">
    <source>
        <dbReference type="ARBA" id="ARBA00022840"/>
    </source>
</evidence>
<evidence type="ECO:0000256" key="6">
    <source>
        <dbReference type="ARBA" id="ARBA00034617"/>
    </source>
</evidence>
<evidence type="ECO:0000256" key="9">
    <source>
        <dbReference type="ARBA" id="ARBA00048988"/>
    </source>
</evidence>
<dbReference type="PANTHER" id="PTHR11070:SF2">
    <property type="entry name" value="ATP-DEPENDENT DNA HELICASE SRS2"/>
    <property type="match status" value="1"/>
</dbReference>
<evidence type="ECO:0000313" key="12">
    <source>
        <dbReference type="EMBL" id="GES53253.1"/>
    </source>
</evidence>
<sequence length="591" mass="65299">MAHRMIRLTPEQREAVEHDGNMLLTACPGSGKTRVILAKLLTLADQVVGTPQFIGCITYTNAAVDEIEARLRTYGNNAIADRCEISTIHAFCLQFILRPYSWLLPEVPASFQVLSRENSQFEQIVTAVEDAFGRMPAGQVFEDYESLRIDVNGDPCGQGIETGIVTEESAALYWERVRAHGYLDFAMILYYSWKILEQYPFVGRGIASRFAWLLIDEFQDTTDIQIAIFGALRDFLYTRFFLVGDQNQSIMSFAGARPELADQFGDQIDAHRDTSLTGNFRCGPAIVGAASTLIPIVPGMQSAGDAAQIPAQVNYVHVERPIDAITDYFLPALQDAGIPLGKAAILAPWWTHLIPVARALRELDVPVFGPGARPYKRRRLLAGLAEQLGACAEAGNYLGLPGVERALFRLIGDLTGNSRYDMFSYQGRRVALGLIYLARTLADQHTGGVAWLRAVAREAGDYLECEEWLPGSAKQPLIDSAEEMLSDMQASKVDLANLLISDMGLFANPEHALKLITLHNSKGREFDGVALICMNNGSIPHFSTSTLEAYDESRRLFYVGLTRAKRILVVASDQSHWRNTPTPFIAEAGLT</sequence>
<dbReference type="EC" id="5.6.2.4" evidence="7"/>
<comment type="caution">
    <text evidence="12">The sequence shown here is derived from an EMBL/GenBank/DDBJ whole genome shotgun (WGS) entry which is preliminary data.</text>
</comment>
<dbReference type="InterPro" id="IPR014017">
    <property type="entry name" value="DNA_helicase_UvrD-like_C"/>
</dbReference>
<dbReference type="InterPro" id="IPR000212">
    <property type="entry name" value="DNA_helicase_UvrD/REP"/>
</dbReference>
<evidence type="ECO:0000256" key="2">
    <source>
        <dbReference type="ARBA" id="ARBA00022801"/>
    </source>
</evidence>
<evidence type="ECO:0000256" key="7">
    <source>
        <dbReference type="ARBA" id="ARBA00034808"/>
    </source>
</evidence>
<proteinExistence type="predicted"/>
<organism evidence="12 13">
    <name type="scientific">Rhizobium dioscoreae</name>
    <dbReference type="NCBI Taxonomy" id="2653122"/>
    <lineage>
        <taxon>Bacteria</taxon>
        <taxon>Pseudomonadati</taxon>
        <taxon>Pseudomonadota</taxon>
        <taxon>Alphaproteobacteria</taxon>
        <taxon>Hyphomicrobiales</taxon>
        <taxon>Rhizobiaceae</taxon>
        <taxon>Rhizobium/Agrobacterium group</taxon>
        <taxon>Rhizobium</taxon>
    </lineage>
</organism>
<dbReference type="Gene3D" id="3.40.50.300">
    <property type="entry name" value="P-loop containing nucleotide triphosphate hydrolases"/>
    <property type="match status" value="3"/>
</dbReference>
<name>A0ABQ0ZCM0_9HYPH</name>
<protein>
    <recommendedName>
        <fullName evidence="7">DNA 3'-5' helicase</fullName>
        <ecNumber evidence="7">5.6.2.4</ecNumber>
    </recommendedName>
    <alternativeName>
        <fullName evidence="8">DNA 3'-5' helicase II</fullName>
    </alternativeName>
</protein>
<dbReference type="CDD" id="cd17932">
    <property type="entry name" value="DEXQc_UvrD"/>
    <property type="match status" value="1"/>
</dbReference>
<dbReference type="Pfam" id="PF00580">
    <property type="entry name" value="UvrD-helicase"/>
    <property type="match status" value="1"/>
</dbReference>
<evidence type="ECO:0000313" key="13">
    <source>
        <dbReference type="Proteomes" id="UP000390335"/>
    </source>
</evidence>
<evidence type="ECO:0000259" key="11">
    <source>
        <dbReference type="PROSITE" id="PS51198"/>
    </source>
</evidence>
<feature type="domain" description="UvrD-like helicase ATP-binding" evidence="11">
    <location>
        <begin position="5"/>
        <end position="283"/>
    </location>
</feature>
<dbReference type="PROSITE" id="PS51198">
    <property type="entry name" value="UVRD_HELICASE_ATP_BIND"/>
    <property type="match status" value="1"/>
</dbReference>
<keyword evidence="1 10" id="KW-0547">Nucleotide-binding</keyword>
<keyword evidence="4 10" id="KW-0067">ATP-binding</keyword>
<dbReference type="Gene3D" id="1.10.486.10">
    <property type="entry name" value="PCRA, domain 4"/>
    <property type="match status" value="1"/>
</dbReference>
<dbReference type="GO" id="GO:0004386">
    <property type="term" value="F:helicase activity"/>
    <property type="evidence" value="ECO:0007669"/>
    <property type="project" value="UniProtKB-KW"/>
</dbReference>